<evidence type="ECO:0000256" key="7">
    <source>
        <dbReference type="ARBA" id="ARBA00023136"/>
    </source>
</evidence>
<keyword evidence="7 11" id="KW-0472">Membrane</keyword>
<keyword evidence="6 11" id="KW-1133">Transmembrane helix</keyword>
<comment type="similarity">
    <text evidence="2">Belongs to the SPCS1 family.</text>
</comment>
<evidence type="ECO:0000256" key="10">
    <source>
        <dbReference type="ARBA" id="ARBA00046498"/>
    </source>
</evidence>
<comment type="function">
    <text evidence="9">Component of the signal peptidase complex (SPC) which catalyzes the cleavage of N-terminal signal sequences from nascent proteins as they are translocated into the lumen of the endoplasmic reticulum. Dispensable for SPC enzymatic activity.</text>
</comment>
<organism evidence="12 13">
    <name type="scientific">Bos mutus</name>
    <name type="common">wild yak</name>
    <dbReference type="NCBI Taxonomy" id="72004"/>
    <lineage>
        <taxon>Eukaryota</taxon>
        <taxon>Metazoa</taxon>
        <taxon>Chordata</taxon>
        <taxon>Craniata</taxon>
        <taxon>Vertebrata</taxon>
        <taxon>Euteleostomi</taxon>
        <taxon>Mammalia</taxon>
        <taxon>Eutheria</taxon>
        <taxon>Laurasiatheria</taxon>
        <taxon>Artiodactyla</taxon>
        <taxon>Ruminantia</taxon>
        <taxon>Pecora</taxon>
        <taxon>Bovidae</taxon>
        <taxon>Bovinae</taxon>
        <taxon>Bos</taxon>
    </lineage>
</organism>
<keyword evidence="5" id="KW-0256">Endoplasmic reticulum</keyword>
<comment type="caution">
    <text evidence="12">The sequence shown here is derived from an EMBL/GenBank/DDBJ whole genome shotgun (WGS) entry which is preliminary data.</text>
</comment>
<keyword evidence="4 11" id="KW-0812">Transmembrane</keyword>
<evidence type="ECO:0000313" key="12">
    <source>
        <dbReference type="EMBL" id="MXQ94612.1"/>
    </source>
</evidence>
<name>A0A6B0RYC6_9CETA</name>
<dbReference type="GO" id="GO:0045047">
    <property type="term" value="P:protein targeting to ER"/>
    <property type="evidence" value="ECO:0007669"/>
    <property type="project" value="TreeGrafter"/>
</dbReference>
<dbReference type="PANTHER" id="PTHR13202">
    <property type="entry name" value="MICROSOMAL SIGNAL PEPTIDASE 12 KDA SUBUNIT"/>
    <property type="match status" value="1"/>
</dbReference>
<evidence type="ECO:0000256" key="3">
    <source>
        <dbReference type="ARBA" id="ARBA00017059"/>
    </source>
</evidence>
<evidence type="ECO:0000256" key="11">
    <source>
        <dbReference type="SAM" id="Phobius"/>
    </source>
</evidence>
<sequence length="152" mass="17012">MLEHLSSLPTQMDYKGQKLAEQMFQGIILFSVIVGFIYGPHLKILVVLNKAVSSGNEYGLVSGLKMGCVHQRPTHPWTVIPSLSVENYVYGNKNFQCCIANNSKAKRILLSYHPTAMNIHDLKIQILIVSTHNMWKDESEAHFTAVILSLAS</sequence>
<dbReference type="InterPro" id="IPR009542">
    <property type="entry name" value="Spc1/SPCS1"/>
</dbReference>
<dbReference type="Pfam" id="PF06645">
    <property type="entry name" value="SPC12"/>
    <property type="match status" value="1"/>
</dbReference>
<protein>
    <recommendedName>
        <fullName evidence="3">Signal peptidase complex subunit 1</fullName>
    </recommendedName>
    <alternativeName>
        <fullName evidence="8">Microsomal signal peptidase 12 kDa subunit</fullName>
    </alternativeName>
</protein>
<feature type="transmembrane region" description="Helical" evidence="11">
    <location>
        <begin position="22"/>
        <end position="40"/>
    </location>
</feature>
<evidence type="ECO:0000256" key="5">
    <source>
        <dbReference type="ARBA" id="ARBA00022824"/>
    </source>
</evidence>
<comment type="subunit">
    <text evidence="10">Component of the signal peptidase complex paralog A (SPC-A) composed of a catalytic subunit SEC11A and three accessory subunits SPCS1, SPCS2 and SPCS3. Component of the signal peptidase complex paralog C (SPC-C) composed of a catalytic subunit SEC11C and three accessory subunits SPCS1, SPCS2 and SPCS3. Within the complex, interacts with SPCS2 and SPCS3. The complex induces a local thinning of the ER membrane which is used to measure the length of the signal peptide (SP) h-region of protein substrates. This ensures the selectivity of the complex towards h-regions shorter than 18-20 amino acids.</text>
</comment>
<comment type="subcellular location">
    <subcellularLocation>
        <location evidence="1">Endoplasmic reticulum membrane</location>
        <topology evidence="1">Multi-pass membrane protein</topology>
    </subcellularLocation>
</comment>
<dbReference type="AlphaFoldDB" id="A0A6B0RYC6"/>
<gene>
    <name evidence="12" type="ORF">E5288_WYG010052</name>
</gene>
<dbReference type="Proteomes" id="UP000322234">
    <property type="component" value="Unassembled WGS sequence"/>
</dbReference>
<dbReference type="GO" id="GO:0006465">
    <property type="term" value="P:signal peptide processing"/>
    <property type="evidence" value="ECO:0007669"/>
    <property type="project" value="InterPro"/>
</dbReference>
<evidence type="ECO:0000256" key="4">
    <source>
        <dbReference type="ARBA" id="ARBA00022692"/>
    </source>
</evidence>
<evidence type="ECO:0000256" key="2">
    <source>
        <dbReference type="ARBA" id="ARBA00005245"/>
    </source>
</evidence>
<evidence type="ECO:0000256" key="9">
    <source>
        <dbReference type="ARBA" id="ARBA00045204"/>
    </source>
</evidence>
<evidence type="ECO:0000256" key="1">
    <source>
        <dbReference type="ARBA" id="ARBA00004477"/>
    </source>
</evidence>
<dbReference type="EMBL" id="VBQZ03000117">
    <property type="protein sequence ID" value="MXQ94612.1"/>
    <property type="molecule type" value="Genomic_DNA"/>
</dbReference>
<evidence type="ECO:0000313" key="13">
    <source>
        <dbReference type="Proteomes" id="UP000322234"/>
    </source>
</evidence>
<dbReference type="GO" id="GO:0005787">
    <property type="term" value="C:signal peptidase complex"/>
    <property type="evidence" value="ECO:0007669"/>
    <property type="project" value="InterPro"/>
</dbReference>
<reference evidence="12" key="1">
    <citation type="submission" date="2019-10" db="EMBL/GenBank/DDBJ databases">
        <title>The sequence and de novo assembly of the wild yak genome.</title>
        <authorList>
            <person name="Liu Y."/>
        </authorList>
    </citation>
    <scope>NUCLEOTIDE SEQUENCE [LARGE SCALE GENOMIC DNA]</scope>
    <source>
        <strain evidence="12">WY2019</strain>
    </source>
</reference>
<keyword evidence="13" id="KW-1185">Reference proteome</keyword>
<evidence type="ECO:0000256" key="8">
    <source>
        <dbReference type="ARBA" id="ARBA00032913"/>
    </source>
</evidence>
<accession>A0A6B0RYC6</accession>
<dbReference type="PANTHER" id="PTHR13202:SF0">
    <property type="entry name" value="SIGNAL PEPTIDASE COMPLEX SUBUNIT 1"/>
    <property type="match status" value="1"/>
</dbReference>
<proteinExistence type="inferred from homology"/>
<evidence type="ECO:0000256" key="6">
    <source>
        <dbReference type="ARBA" id="ARBA00022989"/>
    </source>
</evidence>